<organism evidence="1 2">
    <name type="scientific">Tritrichomonas musculus</name>
    <dbReference type="NCBI Taxonomy" id="1915356"/>
    <lineage>
        <taxon>Eukaryota</taxon>
        <taxon>Metamonada</taxon>
        <taxon>Parabasalia</taxon>
        <taxon>Tritrichomonadida</taxon>
        <taxon>Tritrichomonadidae</taxon>
        <taxon>Tritrichomonas</taxon>
    </lineage>
</organism>
<evidence type="ECO:0000313" key="1">
    <source>
        <dbReference type="EMBL" id="KAK8844266.1"/>
    </source>
</evidence>
<sequence>MTGVYSAHDIEILTSGRVGGGDEGSVGKNLELIGKTQIEEVHFKDSSQVFFDDIPTNNNMLFFLQLISSIFDDQGNLTIDMDDFVRFDDLNDMTLRGTTNFEQTEDQKTENHNQGVVATFNGDVIFNKAVHFQDYDNTYFGFVSGNEVHELSVQNICASLQDIKDKYLDKDQGIGENMTFMGNTIFGSSSETDKATFLLGIMFYNKVIFDAPDLVSWTTIRASDKKTITRTLASICTELDVLYTFLNLDTDPDVLLSSFVEKSNGTVENLTIKYTLFDTDDISNTYETMTSNYLCRTLENHQDILQNVEMTTITNDDDTSTPFVMRFKNYPVLIDDKLILKYSEDGDPKNTSYHSLDYILNKISTGTDSSIYKEISESVANINTQLVSLQNSILKTNDAIKNETDKGFTNPDSEGAETYSLETHGIEAQEVVIKEPLTFDQVLTQWYETNKSQIEYLNGGLTVCWQGINAIDDDIEYLMNKTCNCVNETNLHQLEDRLKILENKCQNIEGDTPTLSTGELTIENLMKSYDERIRILEKKCENIV</sequence>
<name>A0ABR2HD30_9EUKA</name>
<proteinExistence type="predicted"/>
<evidence type="ECO:0000313" key="2">
    <source>
        <dbReference type="Proteomes" id="UP001470230"/>
    </source>
</evidence>
<reference evidence="1 2" key="1">
    <citation type="submission" date="2024-04" db="EMBL/GenBank/DDBJ databases">
        <title>Tritrichomonas musculus Genome.</title>
        <authorList>
            <person name="Alves-Ferreira E."/>
            <person name="Grigg M."/>
            <person name="Lorenzi H."/>
            <person name="Galac M."/>
        </authorList>
    </citation>
    <scope>NUCLEOTIDE SEQUENCE [LARGE SCALE GENOMIC DNA]</scope>
    <source>
        <strain evidence="1 2">EAF2021</strain>
    </source>
</reference>
<dbReference type="EMBL" id="JAPFFF010000033">
    <property type="protein sequence ID" value="KAK8844266.1"/>
    <property type="molecule type" value="Genomic_DNA"/>
</dbReference>
<gene>
    <name evidence="1" type="ORF">M9Y10_024477</name>
</gene>
<accession>A0ABR2HD30</accession>
<keyword evidence="2" id="KW-1185">Reference proteome</keyword>
<dbReference type="Proteomes" id="UP001470230">
    <property type="component" value="Unassembled WGS sequence"/>
</dbReference>
<protein>
    <submittedName>
        <fullName evidence="1">Uncharacterized protein</fullName>
    </submittedName>
</protein>
<comment type="caution">
    <text evidence="1">The sequence shown here is derived from an EMBL/GenBank/DDBJ whole genome shotgun (WGS) entry which is preliminary data.</text>
</comment>